<dbReference type="RefSeq" id="WP_012997237.1">
    <property type="nucleotide sequence ID" value="NC_013926.1"/>
</dbReference>
<evidence type="ECO:0000256" key="2">
    <source>
        <dbReference type="ARBA" id="ARBA00022679"/>
    </source>
</evidence>
<dbReference type="Proteomes" id="UP000001400">
    <property type="component" value="Chromosome"/>
</dbReference>
<accession>D3T966</accession>
<dbReference type="EMBL" id="CP001941">
    <property type="protein sequence ID" value="ADD08645.1"/>
    <property type="molecule type" value="Genomic_DNA"/>
</dbReference>
<name>D3T966_ACIB4</name>
<dbReference type="InterPro" id="IPR029057">
    <property type="entry name" value="PRTase-like"/>
</dbReference>
<dbReference type="KEGG" id="abi:Aboo_0836"/>
<evidence type="ECO:0000259" key="3">
    <source>
        <dbReference type="Pfam" id="PF00156"/>
    </source>
</evidence>
<dbReference type="AlphaFoldDB" id="D3T966"/>
<keyword evidence="5" id="KW-1185">Reference proteome</keyword>
<dbReference type="SUPFAM" id="SSF53271">
    <property type="entry name" value="PRTase-like"/>
    <property type="match status" value="1"/>
</dbReference>
<evidence type="ECO:0000313" key="4">
    <source>
        <dbReference type="EMBL" id="ADD08645.1"/>
    </source>
</evidence>
<organism evidence="4 5">
    <name type="scientific">Aciduliprofundum boonei (strain DSM 19572 / T469)</name>
    <dbReference type="NCBI Taxonomy" id="439481"/>
    <lineage>
        <taxon>Archaea</taxon>
        <taxon>Methanobacteriati</taxon>
        <taxon>Thermoplasmatota</taxon>
        <taxon>DHVE2 group</taxon>
        <taxon>Candidatus Aciduliprofundum</taxon>
    </lineage>
</organism>
<dbReference type="CDD" id="cd06223">
    <property type="entry name" value="PRTases_typeI"/>
    <property type="match status" value="1"/>
</dbReference>
<reference evidence="4" key="1">
    <citation type="submission" date="2010-02" db="EMBL/GenBank/DDBJ databases">
        <title>Complete sequence of Aciduliprofundum boonei T469.</title>
        <authorList>
            <consortium name="US DOE Joint Genome Institute"/>
            <person name="Lucas S."/>
            <person name="Copeland A."/>
            <person name="Lapidus A."/>
            <person name="Cheng J.-F."/>
            <person name="Bruce D."/>
            <person name="Goodwin L."/>
            <person name="Pitluck S."/>
            <person name="Saunders E."/>
            <person name="Detter J.C."/>
            <person name="Han C."/>
            <person name="Tapia R."/>
            <person name="Land M."/>
            <person name="Hauser L."/>
            <person name="Kyrpides N."/>
            <person name="Mikhailova N."/>
            <person name="Flores G."/>
            <person name="Reysenbach A.-L."/>
            <person name="Woyke T."/>
        </authorList>
    </citation>
    <scope>NUCLEOTIDE SEQUENCE</scope>
    <source>
        <strain evidence="4">T469</strain>
    </source>
</reference>
<dbReference type="GO" id="GO:0016757">
    <property type="term" value="F:glycosyltransferase activity"/>
    <property type="evidence" value="ECO:0007669"/>
    <property type="project" value="UniProtKB-KW"/>
</dbReference>
<dbReference type="Gene3D" id="3.40.50.2020">
    <property type="match status" value="1"/>
</dbReference>
<dbReference type="HOGENOM" id="CLU_080904_0_0_2"/>
<dbReference type="Pfam" id="PF00156">
    <property type="entry name" value="Pribosyltran"/>
    <property type="match status" value="1"/>
</dbReference>
<dbReference type="InterPro" id="IPR000836">
    <property type="entry name" value="PRTase_dom"/>
</dbReference>
<sequence>MVERFRCQLVSWKDIERWSKNIVKEVMKSGYEPEIVIGLARGGLVPARLIADYLNIKDLYAVKTEHWGLTATPDGKAKLAQGLQISIDGKRVLVVDDITDTGQSLKLAVDHIKGHNPSEIRSATLLHITHSKYVPDYYSDEVPEDKWTWFIFPWNVYEDMRNLIPKTLYGPKDRYEIKNALKEQFQIDVRIRIISEVLRDLAKRGIIKKNGNKWELVK</sequence>
<keyword evidence="1 4" id="KW-0328">Glycosyltransferase</keyword>
<protein>
    <submittedName>
        <fullName evidence="4">Phosphoribosyltransferase</fullName>
    </submittedName>
</protein>
<gene>
    <name evidence="4" type="ordered locus">Aboo_0836</name>
</gene>
<proteinExistence type="predicted"/>
<dbReference type="PANTHER" id="PTHR43363">
    <property type="entry name" value="HYPOXANTHINE PHOSPHORIBOSYLTRANSFERASE"/>
    <property type="match status" value="1"/>
</dbReference>
<keyword evidence="2" id="KW-0808">Transferase</keyword>
<evidence type="ECO:0000256" key="1">
    <source>
        <dbReference type="ARBA" id="ARBA00022676"/>
    </source>
</evidence>
<feature type="domain" description="Phosphoribosyltransferase" evidence="3">
    <location>
        <begin position="13"/>
        <end position="158"/>
    </location>
</feature>
<evidence type="ECO:0000313" key="5">
    <source>
        <dbReference type="Proteomes" id="UP000001400"/>
    </source>
</evidence>
<dbReference type="PANTHER" id="PTHR43363:SF2">
    <property type="entry name" value="PHOSPHORIBOSYLTRANSFERASE"/>
    <property type="match status" value="1"/>
</dbReference>
<dbReference type="GeneID" id="8827786"/>